<reference evidence="1 2" key="1">
    <citation type="journal article" date="2017" name="Antonie Van Leeuwenhoek">
        <title>Rhizobium rhizosphaerae sp. nov., a novel species isolated from rice rhizosphere.</title>
        <authorList>
            <person name="Zhao J.J."/>
            <person name="Zhang J."/>
            <person name="Zhang R.J."/>
            <person name="Zhang C.W."/>
            <person name="Yin H.Q."/>
            <person name="Zhang X.X."/>
        </authorList>
    </citation>
    <scope>NUCLEOTIDE SEQUENCE [LARGE SCALE GENOMIC DNA]</scope>
    <source>
        <strain evidence="1 2">BSs20135</strain>
    </source>
</reference>
<comment type="caution">
    <text evidence="1">The sequence shown here is derived from an EMBL/GenBank/DDBJ whole genome shotgun (WGS) entry which is preliminary data.</text>
</comment>
<dbReference type="InterPro" id="IPR014825">
    <property type="entry name" value="DNA_alkylation"/>
</dbReference>
<dbReference type="Gene3D" id="1.25.10.90">
    <property type="match status" value="1"/>
</dbReference>
<proteinExistence type="predicted"/>
<dbReference type="eggNOG" id="COG4912">
    <property type="taxonomic scope" value="Bacteria"/>
</dbReference>
<gene>
    <name evidence="1" type="ORF">GARC_1289</name>
</gene>
<dbReference type="Proteomes" id="UP000006327">
    <property type="component" value="Unassembled WGS sequence"/>
</dbReference>
<sequence length="249" mass="29349">MNTCKTHWERIKADLERVSTTQKTESSRRYFPHGIHCIGATAADIKLIISRFQAENADITAIEMLAITEYILLNAEYSEEVLVAFGLINKFVKSHYDDNLLLRFEYWLEHYATNWSHVDDLCIKTIYQFLLARPHLIEKTHHWAYSTVPWCRRASNVVWVKFVKRKIGKSIYYLNKQLVFKQCDLLINDQDEFVQKSIGWLLKATSVQHQDDVIRYIELNLQKMTRSTIRYAIEKMDANTRKDILSLGK</sequence>
<accession>K6XCA5</accession>
<dbReference type="InterPro" id="IPR016024">
    <property type="entry name" value="ARM-type_fold"/>
</dbReference>
<dbReference type="AlphaFoldDB" id="K6XCA5"/>
<keyword evidence="2" id="KW-1185">Reference proteome</keyword>
<dbReference type="SUPFAM" id="SSF48371">
    <property type="entry name" value="ARM repeat"/>
    <property type="match status" value="1"/>
</dbReference>
<organism evidence="1 2">
    <name type="scientific">Paraglaciecola arctica BSs20135</name>
    <dbReference type="NCBI Taxonomy" id="493475"/>
    <lineage>
        <taxon>Bacteria</taxon>
        <taxon>Pseudomonadati</taxon>
        <taxon>Pseudomonadota</taxon>
        <taxon>Gammaproteobacteria</taxon>
        <taxon>Alteromonadales</taxon>
        <taxon>Alteromonadaceae</taxon>
        <taxon>Paraglaciecola</taxon>
    </lineage>
</organism>
<dbReference type="PANTHER" id="PTHR34070:SF1">
    <property type="entry name" value="DNA ALKYLATION REPAIR PROTEIN"/>
    <property type="match status" value="1"/>
</dbReference>
<dbReference type="OrthoDB" id="9775346at2"/>
<name>K6XCA5_9ALTE</name>
<protein>
    <submittedName>
        <fullName evidence="1">DNA alkylation repair enzyme</fullName>
    </submittedName>
</protein>
<evidence type="ECO:0000313" key="2">
    <source>
        <dbReference type="Proteomes" id="UP000006327"/>
    </source>
</evidence>
<evidence type="ECO:0000313" key="1">
    <source>
        <dbReference type="EMBL" id="GAC18269.1"/>
    </source>
</evidence>
<dbReference type="CDD" id="cd06561">
    <property type="entry name" value="AlkD_like"/>
    <property type="match status" value="1"/>
</dbReference>
<dbReference type="Pfam" id="PF08713">
    <property type="entry name" value="DNA_alkylation"/>
    <property type="match status" value="1"/>
</dbReference>
<dbReference type="EMBL" id="BAEO01000015">
    <property type="protein sequence ID" value="GAC18269.1"/>
    <property type="molecule type" value="Genomic_DNA"/>
</dbReference>
<dbReference type="PANTHER" id="PTHR34070">
    <property type="entry name" value="ARMADILLO-TYPE FOLD"/>
    <property type="match status" value="1"/>
</dbReference>
<dbReference type="RefSeq" id="WP_007617936.1">
    <property type="nucleotide sequence ID" value="NZ_BAEO01000015.1"/>
</dbReference>